<keyword evidence="2" id="KW-1185">Reference proteome</keyword>
<gene>
    <name evidence="1" type="ORF">CERZMDRAFT_99721</name>
</gene>
<dbReference type="OrthoDB" id="3640798at2759"/>
<dbReference type="Proteomes" id="UP000799539">
    <property type="component" value="Unassembled WGS sequence"/>
</dbReference>
<protein>
    <submittedName>
        <fullName evidence="1">Uncharacterized protein</fullName>
    </submittedName>
</protein>
<dbReference type="EMBL" id="ML992683">
    <property type="protein sequence ID" value="KAF2210017.1"/>
    <property type="molecule type" value="Genomic_DNA"/>
</dbReference>
<sequence length="278" mass="31932">MPCRSGPRLPLGWLNSTTQYTDDRGEETDVSGTKAVLRATPAETTPTCAHSRTTSKFIEKISVLVSRSFTEVQDARRGSRKSRQGLNPFAREFLLSAPITTIKLLAQLCVASPPPPLARNKKKLHFLDLPPEARLQIYDDCYRARWKKYRKTQEIAARPDYIPPIFSTNQMWDTFVADATEPFEPAILRVSKLVREEGLAEYVKFLEREIEILGSEERELKRKVREERKLLGNLAQGQSLYMVAKTVKSYPEKVAVCQTREMMGREVRRLERMGWVKK</sequence>
<name>A0A6A6F9F3_9PEZI</name>
<accession>A0A6A6F9F3</accession>
<evidence type="ECO:0000313" key="2">
    <source>
        <dbReference type="Proteomes" id="UP000799539"/>
    </source>
</evidence>
<evidence type="ECO:0000313" key="1">
    <source>
        <dbReference type="EMBL" id="KAF2210017.1"/>
    </source>
</evidence>
<organism evidence="1 2">
    <name type="scientific">Cercospora zeae-maydis SCOH1-5</name>
    <dbReference type="NCBI Taxonomy" id="717836"/>
    <lineage>
        <taxon>Eukaryota</taxon>
        <taxon>Fungi</taxon>
        <taxon>Dikarya</taxon>
        <taxon>Ascomycota</taxon>
        <taxon>Pezizomycotina</taxon>
        <taxon>Dothideomycetes</taxon>
        <taxon>Dothideomycetidae</taxon>
        <taxon>Mycosphaerellales</taxon>
        <taxon>Mycosphaerellaceae</taxon>
        <taxon>Cercospora</taxon>
    </lineage>
</organism>
<proteinExistence type="predicted"/>
<reference evidence="1" key="1">
    <citation type="journal article" date="2020" name="Stud. Mycol.">
        <title>101 Dothideomycetes genomes: a test case for predicting lifestyles and emergence of pathogens.</title>
        <authorList>
            <person name="Haridas S."/>
            <person name="Albert R."/>
            <person name="Binder M."/>
            <person name="Bloem J."/>
            <person name="Labutti K."/>
            <person name="Salamov A."/>
            <person name="Andreopoulos B."/>
            <person name="Baker S."/>
            <person name="Barry K."/>
            <person name="Bills G."/>
            <person name="Bluhm B."/>
            <person name="Cannon C."/>
            <person name="Castanera R."/>
            <person name="Culley D."/>
            <person name="Daum C."/>
            <person name="Ezra D."/>
            <person name="Gonzalez J."/>
            <person name="Henrissat B."/>
            <person name="Kuo A."/>
            <person name="Liang C."/>
            <person name="Lipzen A."/>
            <person name="Lutzoni F."/>
            <person name="Magnuson J."/>
            <person name="Mondo S."/>
            <person name="Nolan M."/>
            <person name="Ohm R."/>
            <person name="Pangilinan J."/>
            <person name="Park H.-J."/>
            <person name="Ramirez L."/>
            <person name="Alfaro M."/>
            <person name="Sun H."/>
            <person name="Tritt A."/>
            <person name="Yoshinaga Y."/>
            <person name="Zwiers L.-H."/>
            <person name="Turgeon B."/>
            <person name="Goodwin S."/>
            <person name="Spatafora J."/>
            <person name="Crous P."/>
            <person name="Grigoriev I."/>
        </authorList>
    </citation>
    <scope>NUCLEOTIDE SEQUENCE</scope>
    <source>
        <strain evidence="1">SCOH1-5</strain>
    </source>
</reference>
<dbReference type="AlphaFoldDB" id="A0A6A6F9F3"/>